<evidence type="ECO:0000256" key="5">
    <source>
        <dbReference type="ARBA" id="ARBA00022833"/>
    </source>
</evidence>
<evidence type="ECO:0000256" key="2">
    <source>
        <dbReference type="ARBA" id="ARBA00022723"/>
    </source>
</evidence>
<sequence>MHETVRSFRCHYCKEGFTSKQALKQHMSIHKDIDPLKCQLCGEKLPNQEEYTAHKNKHIELKQSGNCEYCGNKTFYFGLKEHIAKMHQPRSCDICNLVFYDEKSMENHRKSHQEEPLKEDFICNICNKQFEFPRYLKAHIKRHEENYKKFKCDLCEKTFSSKRDLTDHLNVHADVKNYKCKICDKAFRTKQSVNKHMPIHSDKRPFQCKLCEKRFKKQSILRKHSFTHSRARPYHCDLCVRKYKSKESLRVHRLTHQKVRHKCNICAKSFKFNTVFKSHECFKNRFDINNRRCSFCKRQCKSSVTYACHVLAHSQRKLFKCEICQAKLKYEYHLKLHEIRHRNVNEIK</sequence>
<dbReference type="InterPro" id="IPR013087">
    <property type="entry name" value="Znf_C2H2_type"/>
</dbReference>
<keyword evidence="7" id="KW-0804">Transcription</keyword>
<dbReference type="Pfam" id="PF12874">
    <property type="entry name" value="zf-met"/>
    <property type="match status" value="1"/>
</dbReference>
<evidence type="ECO:0000256" key="8">
    <source>
        <dbReference type="ARBA" id="ARBA00023242"/>
    </source>
</evidence>
<evidence type="ECO:0000256" key="1">
    <source>
        <dbReference type="ARBA" id="ARBA00004123"/>
    </source>
</evidence>
<dbReference type="FunFam" id="3.30.160.60:FF:000100">
    <property type="entry name" value="Zinc finger 45-like"/>
    <property type="match status" value="1"/>
</dbReference>
<feature type="domain" description="C2H2-type" evidence="10">
    <location>
        <begin position="178"/>
        <end position="205"/>
    </location>
</feature>
<keyword evidence="3" id="KW-0677">Repeat</keyword>
<dbReference type="Pfam" id="PF13894">
    <property type="entry name" value="zf-C2H2_4"/>
    <property type="match status" value="1"/>
</dbReference>
<evidence type="ECO:0000256" key="3">
    <source>
        <dbReference type="ARBA" id="ARBA00022737"/>
    </source>
</evidence>
<proteinExistence type="predicted"/>
<evidence type="ECO:0000313" key="12">
    <source>
        <dbReference type="Proteomes" id="UP001162156"/>
    </source>
</evidence>
<keyword evidence="12" id="KW-1185">Reference proteome</keyword>
<reference evidence="11" key="1">
    <citation type="journal article" date="2023" name="Insect Mol. Biol.">
        <title>Genome sequencing provides insights into the evolution of gene families encoding plant cell wall-degrading enzymes in longhorned beetles.</title>
        <authorList>
            <person name="Shin N.R."/>
            <person name="Okamura Y."/>
            <person name="Kirsch R."/>
            <person name="Pauchet Y."/>
        </authorList>
    </citation>
    <scope>NUCLEOTIDE SEQUENCE</scope>
    <source>
        <strain evidence="11">RBIC_L_NR</strain>
    </source>
</reference>
<dbReference type="Pfam" id="PF00096">
    <property type="entry name" value="zf-C2H2"/>
    <property type="match status" value="4"/>
</dbReference>
<dbReference type="PROSITE" id="PS00028">
    <property type="entry name" value="ZINC_FINGER_C2H2_1"/>
    <property type="match status" value="9"/>
</dbReference>
<dbReference type="GO" id="GO:0005634">
    <property type="term" value="C:nucleus"/>
    <property type="evidence" value="ECO:0007669"/>
    <property type="project" value="UniProtKB-SubCell"/>
</dbReference>
<dbReference type="SUPFAM" id="SSF57667">
    <property type="entry name" value="beta-beta-alpha zinc fingers"/>
    <property type="match status" value="5"/>
</dbReference>
<evidence type="ECO:0000256" key="9">
    <source>
        <dbReference type="PROSITE-ProRule" id="PRU00042"/>
    </source>
</evidence>
<dbReference type="EMBL" id="JANEYF010000968">
    <property type="protein sequence ID" value="KAJ8966603.1"/>
    <property type="molecule type" value="Genomic_DNA"/>
</dbReference>
<feature type="domain" description="C2H2-type" evidence="10">
    <location>
        <begin position="90"/>
        <end position="117"/>
    </location>
</feature>
<feature type="domain" description="C2H2-type" evidence="10">
    <location>
        <begin position="121"/>
        <end position="148"/>
    </location>
</feature>
<comment type="caution">
    <text evidence="11">The sequence shown here is derived from an EMBL/GenBank/DDBJ whole genome shotgun (WGS) entry which is preliminary data.</text>
</comment>
<dbReference type="Proteomes" id="UP001162156">
    <property type="component" value="Unassembled WGS sequence"/>
</dbReference>
<dbReference type="GO" id="GO:0008270">
    <property type="term" value="F:zinc ion binding"/>
    <property type="evidence" value="ECO:0007669"/>
    <property type="project" value="UniProtKB-KW"/>
</dbReference>
<feature type="domain" description="C2H2-type" evidence="10">
    <location>
        <begin position="8"/>
        <end position="35"/>
    </location>
</feature>
<evidence type="ECO:0000256" key="4">
    <source>
        <dbReference type="ARBA" id="ARBA00022771"/>
    </source>
</evidence>
<keyword evidence="5" id="KW-0862">Zinc</keyword>
<feature type="domain" description="C2H2-type" evidence="10">
    <location>
        <begin position="206"/>
        <end position="233"/>
    </location>
</feature>
<evidence type="ECO:0000256" key="7">
    <source>
        <dbReference type="ARBA" id="ARBA00023163"/>
    </source>
</evidence>
<dbReference type="InterPro" id="IPR050636">
    <property type="entry name" value="C2H2-ZF_domain-containing"/>
</dbReference>
<gene>
    <name evidence="11" type="ORF">NQ314_003433</name>
</gene>
<keyword evidence="8" id="KW-0539">Nucleus</keyword>
<dbReference type="PROSITE" id="PS50157">
    <property type="entry name" value="ZINC_FINGER_C2H2_2"/>
    <property type="match status" value="7"/>
</dbReference>
<dbReference type="InterPro" id="IPR036236">
    <property type="entry name" value="Znf_C2H2_sf"/>
</dbReference>
<dbReference type="SMART" id="SM00355">
    <property type="entry name" value="ZnF_C2H2"/>
    <property type="match status" value="11"/>
</dbReference>
<protein>
    <recommendedName>
        <fullName evidence="10">C2H2-type domain-containing protein</fullName>
    </recommendedName>
</protein>
<evidence type="ECO:0000256" key="6">
    <source>
        <dbReference type="ARBA" id="ARBA00023015"/>
    </source>
</evidence>
<dbReference type="PANTHER" id="PTHR47772">
    <property type="entry name" value="ZINC FINGER PROTEIN 200"/>
    <property type="match status" value="1"/>
</dbReference>
<name>A0AAV8ZPQ7_9CUCU</name>
<dbReference type="PANTHER" id="PTHR47772:SF13">
    <property type="entry name" value="GASTRULA ZINC FINGER PROTEIN XLCGF49.1-LIKE-RELATED"/>
    <property type="match status" value="1"/>
</dbReference>
<accession>A0AAV8ZPQ7</accession>
<feature type="domain" description="C2H2-type" evidence="10">
    <location>
        <begin position="234"/>
        <end position="261"/>
    </location>
</feature>
<organism evidence="11 12">
    <name type="scientific">Rhamnusium bicolor</name>
    <dbReference type="NCBI Taxonomy" id="1586634"/>
    <lineage>
        <taxon>Eukaryota</taxon>
        <taxon>Metazoa</taxon>
        <taxon>Ecdysozoa</taxon>
        <taxon>Arthropoda</taxon>
        <taxon>Hexapoda</taxon>
        <taxon>Insecta</taxon>
        <taxon>Pterygota</taxon>
        <taxon>Neoptera</taxon>
        <taxon>Endopterygota</taxon>
        <taxon>Coleoptera</taxon>
        <taxon>Polyphaga</taxon>
        <taxon>Cucujiformia</taxon>
        <taxon>Chrysomeloidea</taxon>
        <taxon>Cerambycidae</taxon>
        <taxon>Lepturinae</taxon>
        <taxon>Rhagiini</taxon>
        <taxon>Rhamnusium</taxon>
    </lineage>
</organism>
<keyword evidence="2" id="KW-0479">Metal-binding</keyword>
<keyword evidence="6" id="KW-0805">Transcription regulation</keyword>
<dbReference type="Gene3D" id="3.30.160.60">
    <property type="entry name" value="Classic Zinc Finger"/>
    <property type="match status" value="6"/>
</dbReference>
<keyword evidence="4 9" id="KW-0863">Zinc-finger</keyword>
<dbReference type="AlphaFoldDB" id="A0AAV8ZPQ7"/>
<comment type="subcellular location">
    <subcellularLocation>
        <location evidence="1">Nucleus</location>
    </subcellularLocation>
</comment>
<dbReference type="FunFam" id="3.30.160.60:FF:000145">
    <property type="entry name" value="Zinc finger protein 574"/>
    <property type="match status" value="1"/>
</dbReference>
<evidence type="ECO:0000313" key="11">
    <source>
        <dbReference type="EMBL" id="KAJ8966603.1"/>
    </source>
</evidence>
<evidence type="ECO:0000259" key="10">
    <source>
        <dbReference type="PROSITE" id="PS50157"/>
    </source>
</evidence>
<dbReference type="Pfam" id="PF13912">
    <property type="entry name" value="zf-C2H2_6"/>
    <property type="match status" value="1"/>
</dbReference>
<feature type="domain" description="C2H2-type" evidence="10">
    <location>
        <begin position="150"/>
        <end position="177"/>
    </location>
</feature>